<gene>
    <name evidence="2" type="ORF">UY3_16997</name>
</gene>
<dbReference type="Proteomes" id="UP000031443">
    <property type="component" value="Unassembled WGS sequence"/>
</dbReference>
<sequence length="335" mass="37710">MTACQYPMAPGPLERDRMYQHKVSLVVRYFMIPCNICLILLATSTLVFAVVLFLNNYKPGNYFPPPPPLPQDALSWIRNPIMVPAIGQVGTLPIFARALNWLKSAWFHQSQKSWSRFGQLRIWPIDSHLSLFQKHGEGWNGLSEYGSYGVVVCRALGAEMFWADLLCYDKPSAQPWNKLGLVFYVRFSCWLNFVPGTGFYPVEAKKTLWVLNKLPCSFVPGSDDQVGQSTSSCSRVIQCRARGYFPKALVNYTCMIGVWAFVTDFSIPGSSREQQVQPLVFLHKNNRIGLSAGNSCTDPNGIHHPFTALQVPVAHAKRSSEADRAALNLDRPQYK</sequence>
<dbReference type="AlphaFoldDB" id="M7ASX0"/>
<evidence type="ECO:0000256" key="1">
    <source>
        <dbReference type="SAM" id="Phobius"/>
    </source>
</evidence>
<accession>M7ASX0</accession>
<keyword evidence="3" id="KW-1185">Reference proteome</keyword>
<dbReference type="STRING" id="8469.M7ASX0"/>
<name>M7ASX0_CHEMY</name>
<dbReference type="EMBL" id="KB585326">
    <property type="protein sequence ID" value="EMP26000.1"/>
    <property type="molecule type" value="Genomic_DNA"/>
</dbReference>
<reference evidence="3" key="1">
    <citation type="journal article" date="2013" name="Nat. Genet.">
        <title>The draft genomes of soft-shell turtle and green sea turtle yield insights into the development and evolution of the turtle-specific body plan.</title>
        <authorList>
            <person name="Wang Z."/>
            <person name="Pascual-Anaya J."/>
            <person name="Zadissa A."/>
            <person name="Li W."/>
            <person name="Niimura Y."/>
            <person name="Huang Z."/>
            <person name="Li C."/>
            <person name="White S."/>
            <person name="Xiong Z."/>
            <person name="Fang D."/>
            <person name="Wang B."/>
            <person name="Ming Y."/>
            <person name="Chen Y."/>
            <person name="Zheng Y."/>
            <person name="Kuraku S."/>
            <person name="Pignatelli M."/>
            <person name="Herrero J."/>
            <person name="Beal K."/>
            <person name="Nozawa M."/>
            <person name="Li Q."/>
            <person name="Wang J."/>
            <person name="Zhang H."/>
            <person name="Yu L."/>
            <person name="Shigenobu S."/>
            <person name="Wang J."/>
            <person name="Liu J."/>
            <person name="Flicek P."/>
            <person name="Searle S."/>
            <person name="Wang J."/>
            <person name="Kuratani S."/>
            <person name="Yin Y."/>
            <person name="Aken B."/>
            <person name="Zhang G."/>
            <person name="Irie N."/>
        </authorList>
    </citation>
    <scope>NUCLEOTIDE SEQUENCE [LARGE SCALE GENOMIC DNA]</scope>
</reference>
<evidence type="ECO:0000313" key="2">
    <source>
        <dbReference type="EMBL" id="EMP26000.1"/>
    </source>
</evidence>
<keyword evidence="1" id="KW-1133">Transmembrane helix</keyword>
<proteinExistence type="predicted"/>
<organism evidence="2 3">
    <name type="scientific">Chelonia mydas</name>
    <name type="common">Green sea-turtle</name>
    <name type="synonym">Chelonia agassizi</name>
    <dbReference type="NCBI Taxonomy" id="8469"/>
    <lineage>
        <taxon>Eukaryota</taxon>
        <taxon>Metazoa</taxon>
        <taxon>Chordata</taxon>
        <taxon>Craniata</taxon>
        <taxon>Vertebrata</taxon>
        <taxon>Euteleostomi</taxon>
        <taxon>Archelosauria</taxon>
        <taxon>Testudinata</taxon>
        <taxon>Testudines</taxon>
        <taxon>Cryptodira</taxon>
        <taxon>Durocryptodira</taxon>
        <taxon>Americhelydia</taxon>
        <taxon>Chelonioidea</taxon>
        <taxon>Cheloniidae</taxon>
        <taxon>Chelonia</taxon>
    </lineage>
</organism>
<keyword evidence="1" id="KW-0472">Membrane</keyword>
<evidence type="ECO:0000313" key="3">
    <source>
        <dbReference type="Proteomes" id="UP000031443"/>
    </source>
</evidence>
<keyword evidence="1" id="KW-0812">Transmembrane</keyword>
<protein>
    <submittedName>
        <fullName evidence="2">Agrin</fullName>
    </submittedName>
</protein>
<feature type="transmembrane region" description="Helical" evidence="1">
    <location>
        <begin position="25"/>
        <end position="54"/>
    </location>
</feature>